<keyword evidence="2" id="KW-1185">Reference proteome</keyword>
<reference evidence="1" key="1">
    <citation type="submission" date="2013-01" db="EMBL/GenBank/DDBJ databases">
        <title>Genome assembly of Mariniradius saccharolyticus AK6.</title>
        <authorList>
            <person name="Vaidya B."/>
            <person name="Khatri I."/>
            <person name="Tanuku N.R.S."/>
            <person name="Subramanian S."/>
            <person name="Pinnaka A."/>
        </authorList>
    </citation>
    <scope>NUCLEOTIDE SEQUENCE [LARGE SCALE GENOMIC DNA]</scope>
    <source>
        <strain evidence="1">AK6</strain>
    </source>
</reference>
<protein>
    <submittedName>
        <fullName evidence="1">Uncharacterized protein</fullName>
    </submittedName>
</protein>
<organism evidence="1 2">
    <name type="scientific">Mariniradius saccharolyticus AK6</name>
    <dbReference type="NCBI Taxonomy" id="1239962"/>
    <lineage>
        <taxon>Bacteria</taxon>
        <taxon>Pseudomonadati</taxon>
        <taxon>Bacteroidota</taxon>
        <taxon>Cytophagia</taxon>
        <taxon>Cytophagales</taxon>
        <taxon>Cyclobacteriaceae</taxon>
        <taxon>Mariniradius</taxon>
    </lineage>
</organism>
<sequence length="42" mass="4811">MFNWFILVIVTIPNEPSTRNQMAVWSGFFSKSPLPLINLDVS</sequence>
<dbReference type="AlphaFoldDB" id="M7XSP4"/>
<dbReference type="Proteomes" id="UP000010953">
    <property type="component" value="Unassembled WGS sequence"/>
</dbReference>
<evidence type="ECO:0000313" key="1">
    <source>
        <dbReference type="EMBL" id="EMS31547.1"/>
    </source>
</evidence>
<dbReference type="InParanoid" id="M7XSP4"/>
<accession>M7XSP4</accession>
<gene>
    <name evidence="1" type="ORF">C943_02202</name>
</gene>
<name>M7XSP4_9BACT</name>
<comment type="caution">
    <text evidence="1">The sequence shown here is derived from an EMBL/GenBank/DDBJ whole genome shotgun (WGS) entry which is preliminary data.</text>
</comment>
<evidence type="ECO:0000313" key="2">
    <source>
        <dbReference type="Proteomes" id="UP000010953"/>
    </source>
</evidence>
<dbReference type="EMBL" id="AMZY02000019">
    <property type="protein sequence ID" value="EMS31547.1"/>
    <property type="molecule type" value="Genomic_DNA"/>
</dbReference>
<proteinExistence type="predicted"/>